<evidence type="ECO:0000256" key="11">
    <source>
        <dbReference type="ARBA" id="ARBA00083299"/>
    </source>
</evidence>
<sequence>MFSRSKGAKSALIARLEEYEKNHVASPSPGGIRQVSSTASPAEPPASAEVPGNPEQSSSSVSVPFWDIKMPDLSQPEPVEPIRIPFVPDFWDSSALAQPSGPNEETLPKIVVVAGANTHRGGGPSHNFVDASEGGHQEQNSSTQATTASSRSGSLLDDIAEDLGLPPDPSKDLIPAFDGPKRVTVRLPVKITIHRLELALRLFRSHLARTVFISPAYTRRMSSTAADSIEIPAGFRLHTENTSHILLSENEAFLNPVQEFNRDLSVACIRVWSEELNRAKEQRWNKAQANKLKRAAKPTAEKNVESMAVDVGESSATAKENGSASSSVKTSTGYRPYKFVILEALSATGLRSIRYAKEIPLVKYVIANDLSAGAVEAMKRNISINGFEEFDASSAASKGANPKQMVHINEGDACHREEKNQVDVVDLDPYGTAAPFIDAAIQCVNNGGLLCVTCTDLSVLATTNYPEKCKNSTFYICSTCQTHYEQPLGRVITKTSANGNNNYIFKTQAGPLIPSKCPECESTLHVAGPMWSGPLHNNDFVGKVLTHVGENEKNYNTSGRMKGMLTVAKEELENPFYFTPSKVASFFHCETPSLDDVASALLNAGHKVSRSHACAGSLKTDASHRQLHDIYRSWIKLHPVKLDNISETSPARRLLSKESMTEADFKRHPQTIGALETIRLVRYQENPAGWGPGKKASAKVDLKRKRSSEVLEEPPAKH</sequence>
<name>A0A8H4QQQ3_9AGAR</name>
<feature type="compositionally biased region" description="Low complexity" evidence="13">
    <location>
        <begin position="141"/>
        <end position="152"/>
    </location>
</feature>
<dbReference type="SUPFAM" id="SSF53335">
    <property type="entry name" value="S-adenosyl-L-methionine-dependent methyltransferases"/>
    <property type="match status" value="1"/>
</dbReference>
<keyword evidence="15" id="KW-1185">Reference proteome</keyword>
<dbReference type="CDD" id="cd02440">
    <property type="entry name" value="AdoMet_MTases"/>
    <property type="match status" value="1"/>
</dbReference>
<evidence type="ECO:0000256" key="1">
    <source>
        <dbReference type="ARBA" id="ARBA00022555"/>
    </source>
</evidence>
<keyword evidence="2 12" id="KW-0489">Methyltransferase</keyword>
<feature type="region of interest" description="Disordered" evidence="13">
    <location>
        <begin position="311"/>
        <end position="330"/>
    </location>
</feature>
<dbReference type="InterPro" id="IPR002905">
    <property type="entry name" value="Trm1"/>
</dbReference>
<feature type="region of interest" description="Disordered" evidence="13">
    <location>
        <begin position="19"/>
        <end position="61"/>
    </location>
</feature>
<dbReference type="PANTHER" id="PTHR10631">
    <property type="entry name" value="N 2 ,N 2 -DIMETHYLGUANOSINE TRNA METHYLTRANSFERASE"/>
    <property type="match status" value="1"/>
</dbReference>
<accession>A0A8H4QQQ3</accession>
<gene>
    <name evidence="14" type="ORF">D9613_003092</name>
</gene>
<dbReference type="PANTHER" id="PTHR10631:SF3">
    <property type="entry name" value="TRNA (GUANINE(26)-N(2))-DIMETHYLTRANSFERASE"/>
    <property type="match status" value="1"/>
</dbReference>
<feature type="region of interest" description="Disordered" evidence="13">
    <location>
        <begin position="686"/>
        <end position="718"/>
    </location>
</feature>
<dbReference type="FunFam" id="3.30.56.70:FF:000001">
    <property type="entry name" value="tRNA (guanine(26)-N(2))-dimethyltransferase"/>
    <property type="match status" value="1"/>
</dbReference>
<protein>
    <recommendedName>
        <fullName evidence="7">tRNA (guanine(26)-N(2))-dimethyltransferase</fullName>
        <ecNumber evidence="7">2.1.1.216</ecNumber>
    </recommendedName>
    <alternativeName>
        <fullName evidence="10">tRNA 2,2-dimethylguanosine-26 methyltransferase</fullName>
    </alternativeName>
    <alternativeName>
        <fullName evidence="9">tRNA(guanine-26,N(2)-N(2)) methyltransferase</fullName>
    </alternativeName>
    <alternativeName>
        <fullName evidence="11">tRNA(m(2,2)G26)dimethyltransferase</fullName>
    </alternativeName>
</protein>
<dbReference type="InterPro" id="IPR029063">
    <property type="entry name" value="SAM-dependent_MTases_sf"/>
</dbReference>
<feature type="region of interest" description="Disordered" evidence="13">
    <location>
        <begin position="120"/>
        <end position="152"/>
    </location>
</feature>
<reference evidence="14 15" key="1">
    <citation type="submission" date="2019-12" db="EMBL/GenBank/DDBJ databases">
        <authorList>
            <person name="Floudas D."/>
            <person name="Bentzer J."/>
            <person name="Ahren D."/>
            <person name="Johansson T."/>
            <person name="Persson P."/>
            <person name="Tunlid A."/>
        </authorList>
    </citation>
    <scope>NUCLEOTIDE SEQUENCE [LARGE SCALE GENOMIC DNA]</scope>
    <source>
        <strain evidence="14 15">CBS 102.39</strain>
    </source>
</reference>
<keyword evidence="1 12" id="KW-0820">tRNA-binding</keyword>
<dbReference type="PROSITE" id="PS51626">
    <property type="entry name" value="SAM_MT_TRM1"/>
    <property type="match status" value="1"/>
</dbReference>
<dbReference type="GO" id="GO:0000049">
    <property type="term" value="F:tRNA binding"/>
    <property type="evidence" value="ECO:0007669"/>
    <property type="project" value="UniProtKB-UniRule"/>
</dbReference>
<dbReference type="Gene3D" id="3.30.56.70">
    <property type="entry name" value="N2,N2-dimethylguanosine tRNA methyltransferase, C-terminal domain"/>
    <property type="match status" value="1"/>
</dbReference>
<feature type="compositionally biased region" description="Polar residues" evidence="13">
    <location>
        <begin position="314"/>
        <end position="330"/>
    </location>
</feature>
<comment type="catalytic activity">
    <reaction evidence="8">
        <text>guanosine(26) in tRNA + 2 S-adenosyl-L-methionine = N(2)-dimethylguanosine(26) in tRNA + 2 S-adenosyl-L-homocysteine + 2 H(+)</text>
        <dbReference type="Rhea" id="RHEA:43140"/>
        <dbReference type="Rhea" id="RHEA-COMP:10359"/>
        <dbReference type="Rhea" id="RHEA-COMP:10360"/>
        <dbReference type="ChEBI" id="CHEBI:15378"/>
        <dbReference type="ChEBI" id="CHEBI:57856"/>
        <dbReference type="ChEBI" id="CHEBI:59789"/>
        <dbReference type="ChEBI" id="CHEBI:74269"/>
        <dbReference type="ChEBI" id="CHEBI:74513"/>
        <dbReference type="EC" id="2.1.1.216"/>
    </reaction>
</comment>
<dbReference type="GO" id="GO:0160104">
    <property type="term" value="F:tRNA (guanine(26)-N2)-dimethyltransferase activity"/>
    <property type="evidence" value="ECO:0007669"/>
    <property type="project" value="UniProtKB-EC"/>
</dbReference>
<evidence type="ECO:0000256" key="2">
    <source>
        <dbReference type="ARBA" id="ARBA00022603"/>
    </source>
</evidence>
<organism evidence="14 15">
    <name type="scientific">Agrocybe pediades</name>
    <dbReference type="NCBI Taxonomy" id="84607"/>
    <lineage>
        <taxon>Eukaryota</taxon>
        <taxon>Fungi</taxon>
        <taxon>Dikarya</taxon>
        <taxon>Basidiomycota</taxon>
        <taxon>Agaricomycotina</taxon>
        <taxon>Agaricomycetes</taxon>
        <taxon>Agaricomycetidae</taxon>
        <taxon>Agaricales</taxon>
        <taxon>Agaricineae</taxon>
        <taxon>Strophariaceae</taxon>
        <taxon>Agrocybe</taxon>
    </lineage>
</organism>
<proteinExistence type="inferred from homology"/>
<keyword evidence="3 12" id="KW-0808">Transferase</keyword>
<evidence type="ECO:0000256" key="9">
    <source>
        <dbReference type="ARBA" id="ARBA00077143"/>
    </source>
</evidence>
<evidence type="ECO:0000256" key="4">
    <source>
        <dbReference type="ARBA" id="ARBA00022691"/>
    </source>
</evidence>
<evidence type="ECO:0000256" key="8">
    <source>
        <dbReference type="ARBA" id="ARBA00051897"/>
    </source>
</evidence>
<dbReference type="Proteomes" id="UP000521872">
    <property type="component" value="Unassembled WGS sequence"/>
</dbReference>
<comment type="caution">
    <text evidence="14">The sequence shown here is derived from an EMBL/GenBank/DDBJ whole genome shotgun (WGS) entry which is preliminary data.</text>
</comment>
<evidence type="ECO:0000256" key="3">
    <source>
        <dbReference type="ARBA" id="ARBA00022679"/>
    </source>
</evidence>
<dbReference type="AlphaFoldDB" id="A0A8H4QQQ3"/>
<keyword evidence="5 12" id="KW-0819">tRNA processing</keyword>
<dbReference type="EMBL" id="JAACJL010000044">
    <property type="protein sequence ID" value="KAF4615436.1"/>
    <property type="molecule type" value="Genomic_DNA"/>
</dbReference>
<keyword evidence="4 12" id="KW-0949">S-adenosyl-L-methionine</keyword>
<evidence type="ECO:0000256" key="5">
    <source>
        <dbReference type="ARBA" id="ARBA00022694"/>
    </source>
</evidence>
<evidence type="ECO:0000313" key="15">
    <source>
        <dbReference type="Proteomes" id="UP000521872"/>
    </source>
</evidence>
<evidence type="ECO:0000256" key="6">
    <source>
        <dbReference type="ARBA" id="ARBA00022884"/>
    </source>
</evidence>
<dbReference type="InterPro" id="IPR042296">
    <property type="entry name" value="tRNA_met_Trm1_C"/>
</dbReference>
<comment type="similarity">
    <text evidence="12">Belongs to the class I-like SAM-binding methyltransferase superfamily. Trm1 family.</text>
</comment>
<feature type="compositionally biased region" description="Low complexity" evidence="13">
    <location>
        <begin position="35"/>
        <end position="51"/>
    </location>
</feature>
<dbReference type="Gene3D" id="3.40.50.150">
    <property type="entry name" value="Vaccinia Virus protein VP39"/>
    <property type="match status" value="2"/>
</dbReference>
<evidence type="ECO:0000256" key="10">
    <source>
        <dbReference type="ARBA" id="ARBA00082896"/>
    </source>
</evidence>
<evidence type="ECO:0000313" key="14">
    <source>
        <dbReference type="EMBL" id="KAF4615436.1"/>
    </source>
</evidence>
<evidence type="ECO:0000256" key="13">
    <source>
        <dbReference type="SAM" id="MobiDB-lite"/>
    </source>
</evidence>
<evidence type="ECO:0000256" key="7">
    <source>
        <dbReference type="ARBA" id="ARBA00039099"/>
    </source>
</evidence>
<dbReference type="GO" id="GO:0002940">
    <property type="term" value="P:tRNA N2-guanine methylation"/>
    <property type="evidence" value="ECO:0007669"/>
    <property type="project" value="TreeGrafter"/>
</dbReference>
<evidence type="ECO:0000256" key="12">
    <source>
        <dbReference type="PROSITE-ProRule" id="PRU00958"/>
    </source>
</evidence>
<keyword evidence="6 12" id="KW-0694">RNA-binding</keyword>
<dbReference type="Pfam" id="PF02005">
    <property type="entry name" value="TRM"/>
    <property type="match status" value="2"/>
</dbReference>
<dbReference type="GO" id="GO:0005634">
    <property type="term" value="C:nucleus"/>
    <property type="evidence" value="ECO:0007669"/>
    <property type="project" value="TreeGrafter"/>
</dbReference>
<dbReference type="EC" id="2.1.1.216" evidence="7"/>